<sequence>MGASLSKPPDSYSTYITENVQYGERPKTCYNIEGFLKCAFYRASVDVSKDLLNYTNNENKVVEKEYYNKIENIQNQLKELNSKKMKGKKKLTPEEIEQKKVDLQLELDEIKKKGIVTEPKNNLQFRISTVSEEDWDARVKQLRRLVPDAKELHTNSPFIYKGCTRDEYQFIGGFRDFMDHLRANYWSETDYESHISSGRFSDNSI</sequence>
<keyword evidence="1" id="KW-0175">Coiled coil</keyword>
<feature type="coiled-coil region" evidence="1">
    <location>
        <begin position="63"/>
        <end position="90"/>
    </location>
</feature>
<gene>
    <name evidence="2" type="ORF">BCR32DRAFT_269826</name>
</gene>
<evidence type="ECO:0000256" key="1">
    <source>
        <dbReference type="SAM" id="Coils"/>
    </source>
</evidence>
<reference evidence="2 3" key="2">
    <citation type="submission" date="2016-08" db="EMBL/GenBank/DDBJ databases">
        <title>Pervasive Adenine N6-methylation of Active Genes in Fungi.</title>
        <authorList>
            <consortium name="DOE Joint Genome Institute"/>
            <person name="Mondo S.J."/>
            <person name="Dannebaum R.O."/>
            <person name="Kuo R.C."/>
            <person name="Labutti K."/>
            <person name="Haridas S."/>
            <person name="Kuo A."/>
            <person name="Salamov A."/>
            <person name="Ahrendt S.R."/>
            <person name="Lipzen A."/>
            <person name="Sullivan W."/>
            <person name="Andreopoulos W.B."/>
            <person name="Clum A."/>
            <person name="Lindquist E."/>
            <person name="Daum C."/>
            <person name="Ramamoorthy G.K."/>
            <person name="Gryganskyi A."/>
            <person name="Culley D."/>
            <person name="Magnuson J.K."/>
            <person name="James T.Y."/>
            <person name="O'Malley M.A."/>
            <person name="Stajich J.E."/>
            <person name="Spatafora J.W."/>
            <person name="Visel A."/>
            <person name="Grigoriev I.V."/>
        </authorList>
    </citation>
    <scope>NUCLEOTIDE SEQUENCE [LARGE SCALE GENOMIC DNA]</scope>
    <source>
        <strain evidence="2 3">S4</strain>
    </source>
</reference>
<name>A0A1Y1X0L8_9FUNG</name>
<evidence type="ECO:0000313" key="2">
    <source>
        <dbReference type="EMBL" id="ORX78874.1"/>
    </source>
</evidence>
<evidence type="ECO:0000313" key="3">
    <source>
        <dbReference type="Proteomes" id="UP000193944"/>
    </source>
</evidence>
<dbReference type="Proteomes" id="UP000193944">
    <property type="component" value="Unassembled WGS sequence"/>
</dbReference>
<protein>
    <submittedName>
        <fullName evidence="2">Uncharacterized protein</fullName>
    </submittedName>
</protein>
<organism evidence="2 3">
    <name type="scientific">Anaeromyces robustus</name>
    <dbReference type="NCBI Taxonomy" id="1754192"/>
    <lineage>
        <taxon>Eukaryota</taxon>
        <taxon>Fungi</taxon>
        <taxon>Fungi incertae sedis</taxon>
        <taxon>Chytridiomycota</taxon>
        <taxon>Chytridiomycota incertae sedis</taxon>
        <taxon>Neocallimastigomycetes</taxon>
        <taxon>Neocallimastigales</taxon>
        <taxon>Neocallimastigaceae</taxon>
        <taxon>Anaeromyces</taxon>
    </lineage>
</organism>
<dbReference type="EMBL" id="MCFG01000195">
    <property type="protein sequence ID" value="ORX78874.1"/>
    <property type="molecule type" value="Genomic_DNA"/>
</dbReference>
<comment type="caution">
    <text evidence="2">The sequence shown here is derived from an EMBL/GenBank/DDBJ whole genome shotgun (WGS) entry which is preliminary data.</text>
</comment>
<proteinExistence type="predicted"/>
<keyword evidence="3" id="KW-1185">Reference proteome</keyword>
<accession>A0A1Y1X0L8</accession>
<dbReference type="OrthoDB" id="2114940at2759"/>
<reference evidence="2 3" key="1">
    <citation type="submission" date="2016-08" db="EMBL/GenBank/DDBJ databases">
        <title>A Parts List for Fungal Cellulosomes Revealed by Comparative Genomics.</title>
        <authorList>
            <consortium name="DOE Joint Genome Institute"/>
            <person name="Haitjema C.H."/>
            <person name="Gilmore S.P."/>
            <person name="Henske J.K."/>
            <person name="Solomon K.V."/>
            <person name="De Groot R."/>
            <person name="Kuo A."/>
            <person name="Mondo S.J."/>
            <person name="Salamov A.A."/>
            <person name="Labutti K."/>
            <person name="Zhao Z."/>
            <person name="Chiniquy J."/>
            <person name="Barry K."/>
            <person name="Brewer H.M."/>
            <person name="Purvine S.O."/>
            <person name="Wright A.T."/>
            <person name="Boxma B."/>
            <person name="Van Alen T."/>
            <person name="Hackstein J.H."/>
            <person name="Baker S.E."/>
            <person name="Grigoriev I.V."/>
            <person name="O'Malley M.A."/>
        </authorList>
    </citation>
    <scope>NUCLEOTIDE SEQUENCE [LARGE SCALE GENOMIC DNA]</scope>
    <source>
        <strain evidence="2 3">S4</strain>
    </source>
</reference>
<dbReference type="AlphaFoldDB" id="A0A1Y1X0L8"/>